<dbReference type="Proteomes" id="UP000035704">
    <property type="component" value="Chromosome"/>
</dbReference>
<name>A0A0D8IDU0_9CLOT</name>
<accession>A0A0D8IDU0</accession>
<keyword evidence="2" id="KW-1185">Reference proteome</keyword>
<sequence length="160" mass="19158">MKLSNLNTINKVIIVIISALFFVLNHYFFAYIYNSQLELDDLRLITFVFIFIPYLIFTCMIYRYYFEKSIVRYTITGYFIYLSIISYYSGYNNQFYNFYYQMLYSAPTLMLYIPIALTGDYIGEKLIPLKSKFNKFFSIPLIICIIYLVVFFFALIIKSS</sequence>
<evidence type="ECO:0000313" key="2">
    <source>
        <dbReference type="Proteomes" id="UP000035704"/>
    </source>
</evidence>
<protein>
    <submittedName>
        <fullName evidence="1">Uncharacterized protein</fullName>
    </submittedName>
</protein>
<gene>
    <name evidence="1" type="ORF">CACET_c07100</name>
</gene>
<dbReference type="KEGG" id="cace:CACET_c07100"/>
<dbReference type="AlphaFoldDB" id="A0A0D8IDU0"/>
<proteinExistence type="predicted"/>
<dbReference type="EMBL" id="CP009687">
    <property type="protein sequence ID" value="AKL94220.1"/>
    <property type="molecule type" value="Genomic_DNA"/>
</dbReference>
<reference evidence="1 2" key="1">
    <citation type="submission" date="2014-10" db="EMBL/GenBank/DDBJ databases">
        <title>Genome sequence of Clostridium aceticum DSM 1496.</title>
        <authorList>
            <person name="Poehlein A."/>
            <person name="Schiel-Bengelsdorf B."/>
            <person name="Gottschalk G."/>
            <person name="Duerre P."/>
            <person name="Daniel R."/>
        </authorList>
    </citation>
    <scope>NUCLEOTIDE SEQUENCE [LARGE SCALE GENOMIC DNA]</scope>
    <source>
        <strain evidence="1 2">DSM 1496</strain>
    </source>
</reference>
<organism evidence="1 2">
    <name type="scientific">Clostridium aceticum</name>
    <dbReference type="NCBI Taxonomy" id="84022"/>
    <lineage>
        <taxon>Bacteria</taxon>
        <taxon>Bacillati</taxon>
        <taxon>Bacillota</taxon>
        <taxon>Clostridia</taxon>
        <taxon>Eubacteriales</taxon>
        <taxon>Clostridiaceae</taxon>
        <taxon>Clostridium</taxon>
    </lineage>
</organism>
<evidence type="ECO:0000313" key="1">
    <source>
        <dbReference type="EMBL" id="AKL94220.1"/>
    </source>
</evidence>
<dbReference type="PATRIC" id="fig|84022.5.peg.1377"/>
<dbReference type="STRING" id="84022.CACET_c07100"/>